<feature type="transmembrane region" description="Helical" evidence="1">
    <location>
        <begin position="95"/>
        <end position="119"/>
    </location>
</feature>
<protein>
    <submittedName>
        <fullName evidence="2">Uncharacterized protein</fullName>
    </submittedName>
</protein>
<dbReference type="RefSeq" id="WP_200127822.1">
    <property type="nucleotide sequence ID" value="NZ_CP054705.1"/>
</dbReference>
<sequence length="220" mass="24213">MAKNKTHLDRKIQNYIDDLFADIGGSQELFDMKEELSTNLKEKIADYKSRGLKEDEAFKEAVISMGDLNGLVDDMRKHGREEAKKSVYSTKAARISTAGLIAGTVLVLFGFFNSLMLFFMDVPNVAVVGPLIFIVAGGALLTYSVLTRKTSKRYAMNKIRASLYALAMGIMLFSFYVAGSSGFATGEMFTAISSFMIFFIAGIGLFLGLVLTGTNRRKDD</sequence>
<feature type="transmembrane region" description="Helical" evidence="1">
    <location>
        <begin position="191"/>
        <end position="211"/>
    </location>
</feature>
<dbReference type="InterPro" id="IPR047928">
    <property type="entry name" value="Perm_prefix_1"/>
</dbReference>
<evidence type="ECO:0000313" key="3">
    <source>
        <dbReference type="Proteomes" id="UP000595823"/>
    </source>
</evidence>
<keyword evidence="1" id="KW-1133">Transmembrane helix</keyword>
<gene>
    <name evidence="2" type="ORF">HUG15_06155</name>
</gene>
<proteinExistence type="predicted"/>
<name>A0A7T6Z1E5_9BACI</name>
<keyword evidence="3" id="KW-1185">Reference proteome</keyword>
<reference evidence="2 3" key="1">
    <citation type="submission" date="2020-06" db="EMBL/GenBank/DDBJ databases">
        <title>Genomic analysis of Salicibibacter sp. NKC5-3.</title>
        <authorList>
            <person name="Oh Y.J."/>
        </authorList>
    </citation>
    <scope>NUCLEOTIDE SEQUENCE [LARGE SCALE GENOMIC DNA]</scope>
    <source>
        <strain evidence="2 3">NKC5-3</strain>
    </source>
</reference>
<organism evidence="2 3">
    <name type="scientific">Salicibibacter cibarius</name>
    <dbReference type="NCBI Taxonomy" id="2743000"/>
    <lineage>
        <taxon>Bacteria</taxon>
        <taxon>Bacillati</taxon>
        <taxon>Bacillota</taxon>
        <taxon>Bacilli</taxon>
        <taxon>Bacillales</taxon>
        <taxon>Bacillaceae</taxon>
        <taxon>Salicibibacter</taxon>
    </lineage>
</organism>
<keyword evidence="1" id="KW-0472">Membrane</keyword>
<keyword evidence="1" id="KW-0812">Transmembrane</keyword>
<feature type="transmembrane region" description="Helical" evidence="1">
    <location>
        <begin position="159"/>
        <end position="179"/>
    </location>
</feature>
<dbReference type="Proteomes" id="UP000595823">
    <property type="component" value="Chromosome"/>
</dbReference>
<evidence type="ECO:0000313" key="2">
    <source>
        <dbReference type="EMBL" id="QQK75225.1"/>
    </source>
</evidence>
<dbReference type="AlphaFoldDB" id="A0A7T6Z1E5"/>
<dbReference type="NCBIfam" id="NF038403">
    <property type="entry name" value="perm_prefix_1"/>
    <property type="match status" value="1"/>
</dbReference>
<dbReference type="KEGG" id="scia:HUG15_06155"/>
<evidence type="ECO:0000256" key="1">
    <source>
        <dbReference type="SAM" id="Phobius"/>
    </source>
</evidence>
<feature type="transmembrane region" description="Helical" evidence="1">
    <location>
        <begin position="125"/>
        <end position="147"/>
    </location>
</feature>
<accession>A0A7T6Z1E5</accession>
<dbReference type="EMBL" id="CP054705">
    <property type="protein sequence ID" value="QQK75225.1"/>
    <property type="molecule type" value="Genomic_DNA"/>
</dbReference>